<accession>K6WEC8</accession>
<keyword evidence="6 9" id="KW-0812">Transmembrane</keyword>
<keyword evidence="8 9" id="KW-0472">Membrane</keyword>
<evidence type="ECO:0000313" key="10">
    <source>
        <dbReference type="EMBL" id="GAB90542.1"/>
    </source>
</evidence>
<dbReference type="NCBIfam" id="TIGR00380">
    <property type="entry name" value="cobal_cbiB"/>
    <property type="match status" value="1"/>
</dbReference>
<evidence type="ECO:0000256" key="8">
    <source>
        <dbReference type="ARBA" id="ARBA00023136"/>
    </source>
</evidence>
<dbReference type="GO" id="GO:0009236">
    <property type="term" value="P:cobalamin biosynthetic process"/>
    <property type="evidence" value="ECO:0007669"/>
    <property type="project" value="UniProtKB-UniRule"/>
</dbReference>
<dbReference type="eggNOG" id="COG1270">
    <property type="taxonomic scope" value="Bacteria"/>
</dbReference>
<dbReference type="HAMAP" id="MF_00024">
    <property type="entry name" value="CobD_CbiB"/>
    <property type="match status" value="1"/>
</dbReference>
<dbReference type="UniPathway" id="UPA00148"/>
<evidence type="ECO:0000256" key="2">
    <source>
        <dbReference type="ARBA" id="ARBA00004953"/>
    </source>
</evidence>
<comment type="caution">
    <text evidence="10">The sequence shown here is derived from an EMBL/GenBank/DDBJ whole genome shotgun (WGS) entry which is preliminary data.</text>
</comment>
<evidence type="ECO:0000313" key="11">
    <source>
        <dbReference type="Proteomes" id="UP000008363"/>
    </source>
</evidence>
<dbReference type="GO" id="GO:0015420">
    <property type="term" value="F:ABC-type vitamin B12 transporter activity"/>
    <property type="evidence" value="ECO:0007669"/>
    <property type="project" value="UniProtKB-UniRule"/>
</dbReference>
<protein>
    <recommendedName>
        <fullName evidence="9">Cobalamin biosynthesis protein CobD</fullName>
    </recommendedName>
</protein>
<keyword evidence="7 9" id="KW-1133">Transmembrane helix</keyword>
<keyword evidence="5 9" id="KW-0169">Cobalamin biosynthesis</keyword>
<organism evidence="10 11">
    <name type="scientific">Gordonia rhizosphera NBRC 16068</name>
    <dbReference type="NCBI Taxonomy" id="1108045"/>
    <lineage>
        <taxon>Bacteria</taxon>
        <taxon>Bacillati</taxon>
        <taxon>Actinomycetota</taxon>
        <taxon>Actinomycetes</taxon>
        <taxon>Mycobacteriales</taxon>
        <taxon>Gordoniaceae</taxon>
        <taxon>Gordonia</taxon>
    </lineage>
</organism>
<evidence type="ECO:0000256" key="6">
    <source>
        <dbReference type="ARBA" id="ARBA00022692"/>
    </source>
</evidence>
<reference evidence="10 11" key="1">
    <citation type="submission" date="2012-08" db="EMBL/GenBank/DDBJ databases">
        <title>Whole genome shotgun sequence of Gordonia rhizosphera NBRC 16068.</title>
        <authorList>
            <person name="Takarada H."/>
            <person name="Isaki S."/>
            <person name="Hosoyama A."/>
            <person name="Tsuchikane K."/>
            <person name="Katsumata H."/>
            <person name="Baba S."/>
            <person name="Ohji S."/>
            <person name="Yamazaki S."/>
            <person name="Fujita N."/>
        </authorList>
    </citation>
    <scope>NUCLEOTIDE SEQUENCE [LARGE SCALE GENOMIC DNA]</scope>
    <source>
        <strain evidence="10 11">NBRC 16068</strain>
    </source>
</reference>
<keyword evidence="4 9" id="KW-1003">Cell membrane</keyword>
<dbReference type="PANTHER" id="PTHR34308:SF1">
    <property type="entry name" value="COBALAMIN BIOSYNTHESIS PROTEIN CBIB"/>
    <property type="match status" value="1"/>
</dbReference>
<comment type="subcellular location">
    <subcellularLocation>
        <location evidence="1 9">Cell membrane</location>
        <topology evidence="1 9">Multi-pass membrane protein</topology>
    </subcellularLocation>
</comment>
<evidence type="ECO:0000256" key="3">
    <source>
        <dbReference type="ARBA" id="ARBA00006263"/>
    </source>
</evidence>
<dbReference type="AlphaFoldDB" id="K6WEC8"/>
<proteinExistence type="inferred from homology"/>
<comment type="pathway">
    <text evidence="2 9">Cofactor biosynthesis; adenosylcobalamin biosynthesis.</text>
</comment>
<dbReference type="GO" id="GO:0048472">
    <property type="term" value="F:threonine-phosphate decarboxylase activity"/>
    <property type="evidence" value="ECO:0007669"/>
    <property type="project" value="InterPro"/>
</dbReference>
<dbReference type="GO" id="GO:0005886">
    <property type="term" value="C:plasma membrane"/>
    <property type="evidence" value="ECO:0007669"/>
    <property type="project" value="UniProtKB-SubCell"/>
</dbReference>
<evidence type="ECO:0000256" key="4">
    <source>
        <dbReference type="ARBA" id="ARBA00022475"/>
    </source>
</evidence>
<dbReference type="STRING" id="1108045.GORHZ_105_00130"/>
<gene>
    <name evidence="9 10" type="primary">cobD</name>
    <name evidence="10" type="ORF">GORHZ_105_00130</name>
</gene>
<dbReference type="Pfam" id="PF03186">
    <property type="entry name" value="CobD_Cbib"/>
    <property type="match status" value="1"/>
</dbReference>
<dbReference type="Proteomes" id="UP000008363">
    <property type="component" value="Unassembled WGS sequence"/>
</dbReference>
<sequence>MGLLAGFVVDRVFGDPARYHPVAALGRAAGVAERAMYRDSRPAGLLFTTVCAGSAWGAGRLVGGSRPEWVRAAVTASTAWSALGGTTLTRIGDEVADALDAGDLDAARALLPSLCGRDPSVLDGAGIARAALESIAENTSDAAVAPLVWGAVAGVPGLVVYRTVNTLDAMVGYRTDRHGRFGWASARLDDLANIVPARITGVLAVVLGPDAPGAVRAWRRDARRHPSPNAGVAEAAFAGALGVTLGGRTEYPHGVEERPRLGDGPAPDTADLRAAVALSRRIQVATAVGAAGLAAVLSRRSVR</sequence>
<dbReference type="PANTHER" id="PTHR34308">
    <property type="entry name" value="COBALAMIN BIOSYNTHESIS PROTEIN CBIB"/>
    <property type="match status" value="1"/>
</dbReference>
<evidence type="ECO:0000256" key="5">
    <source>
        <dbReference type="ARBA" id="ARBA00022573"/>
    </source>
</evidence>
<evidence type="ECO:0000256" key="9">
    <source>
        <dbReference type="HAMAP-Rule" id="MF_00024"/>
    </source>
</evidence>
<comment type="similarity">
    <text evidence="3 9">Belongs to the CobD/CbiB family.</text>
</comment>
<dbReference type="NCBIfam" id="NF002276">
    <property type="entry name" value="PRK01209.1-4"/>
    <property type="match status" value="1"/>
</dbReference>
<dbReference type="EMBL" id="BAHC01000105">
    <property type="protein sequence ID" value="GAB90542.1"/>
    <property type="molecule type" value="Genomic_DNA"/>
</dbReference>
<evidence type="ECO:0000256" key="7">
    <source>
        <dbReference type="ARBA" id="ARBA00022989"/>
    </source>
</evidence>
<keyword evidence="11" id="KW-1185">Reference proteome</keyword>
<name>K6WEC8_9ACTN</name>
<comment type="function">
    <text evidence="9">Converts cobyric acid to cobinamide by the addition of aminopropanol on the F carboxylic group.</text>
</comment>
<evidence type="ECO:0000256" key="1">
    <source>
        <dbReference type="ARBA" id="ARBA00004651"/>
    </source>
</evidence>
<dbReference type="InterPro" id="IPR004485">
    <property type="entry name" value="Cobalamin_biosynth_CobD/CbiB"/>
</dbReference>